<feature type="transmembrane region" description="Helical" evidence="9">
    <location>
        <begin position="50"/>
        <end position="67"/>
    </location>
</feature>
<gene>
    <name evidence="11" type="ORF">CFN03_05765</name>
</gene>
<keyword evidence="7 9" id="KW-0472">Membrane</keyword>
<reference evidence="11 12" key="1">
    <citation type="submission" date="2017-07" db="EMBL/GenBank/DDBJ databases">
        <title>Shotgun whole genome sequences of three halophilic bacterial isolates.</title>
        <authorList>
            <person name="Pozzo T."/>
            <person name="Higdon S.M."/>
            <person name="Quillaguaman J."/>
        </authorList>
    </citation>
    <scope>NUCLEOTIDE SEQUENCE [LARGE SCALE GENOMIC DNA]</scope>
    <source>
        <strain evidence="11 12">BU-1</strain>
    </source>
</reference>
<comment type="subcellular location">
    <subcellularLocation>
        <location evidence="1">Cell inner membrane</location>
        <topology evidence="1">Multi-pass membrane protein</topology>
    </subcellularLocation>
</comment>
<feature type="transmembrane region" description="Helical" evidence="9">
    <location>
        <begin position="88"/>
        <end position="108"/>
    </location>
</feature>
<evidence type="ECO:0000313" key="11">
    <source>
        <dbReference type="EMBL" id="OZT77446.1"/>
    </source>
</evidence>
<dbReference type="Proteomes" id="UP000216682">
    <property type="component" value="Unassembled WGS sequence"/>
</dbReference>
<protein>
    <recommendedName>
        <fullName evidence="10">Tripartite ATP-independent periplasmic transporters DctQ component domain-containing protein</fullName>
    </recommendedName>
</protein>
<evidence type="ECO:0000256" key="7">
    <source>
        <dbReference type="ARBA" id="ARBA00023136"/>
    </source>
</evidence>
<dbReference type="PANTHER" id="PTHR35011:SF5">
    <property type="entry name" value="SIALIC ACID TRAP TRANSPORTER SMALL PERMEASE PROTEIN SIAQ"/>
    <property type="match status" value="1"/>
</dbReference>
<dbReference type="GO" id="GO:0022857">
    <property type="term" value="F:transmembrane transporter activity"/>
    <property type="evidence" value="ECO:0007669"/>
    <property type="project" value="TreeGrafter"/>
</dbReference>
<dbReference type="EMBL" id="NPEZ01000002">
    <property type="protein sequence ID" value="OZT77446.1"/>
    <property type="molecule type" value="Genomic_DNA"/>
</dbReference>
<dbReference type="InterPro" id="IPR007387">
    <property type="entry name" value="TRAP_DctQ"/>
</dbReference>
<dbReference type="PANTHER" id="PTHR35011">
    <property type="entry name" value="2,3-DIKETO-L-GULONATE TRAP TRANSPORTER SMALL PERMEASE PROTEIN YIAM"/>
    <property type="match status" value="1"/>
</dbReference>
<proteinExistence type="inferred from homology"/>
<dbReference type="GO" id="GO:0005886">
    <property type="term" value="C:plasma membrane"/>
    <property type="evidence" value="ECO:0007669"/>
    <property type="project" value="UniProtKB-SubCell"/>
</dbReference>
<comment type="similarity">
    <text evidence="8">Belongs to the TRAP transporter small permease family.</text>
</comment>
<evidence type="ECO:0000313" key="12">
    <source>
        <dbReference type="Proteomes" id="UP000216682"/>
    </source>
</evidence>
<dbReference type="GO" id="GO:0015740">
    <property type="term" value="P:C4-dicarboxylate transport"/>
    <property type="evidence" value="ECO:0007669"/>
    <property type="project" value="TreeGrafter"/>
</dbReference>
<evidence type="ECO:0000259" key="10">
    <source>
        <dbReference type="Pfam" id="PF04290"/>
    </source>
</evidence>
<evidence type="ECO:0000256" key="8">
    <source>
        <dbReference type="ARBA" id="ARBA00038436"/>
    </source>
</evidence>
<dbReference type="AlphaFoldDB" id="A0A265E7N2"/>
<keyword evidence="5 9" id="KW-0812">Transmembrane</keyword>
<evidence type="ECO:0000256" key="5">
    <source>
        <dbReference type="ARBA" id="ARBA00022692"/>
    </source>
</evidence>
<evidence type="ECO:0000256" key="1">
    <source>
        <dbReference type="ARBA" id="ARBA00004429"/>
    </source>
</evidence>
<accession>A0A265E7N2</accession>
<organism evidence="11 12">
    <name type="scientific">Salinicoccus roseus</name>
    <dbReference type="NCBI Taxonomy" id="45670"/>
    <lineage>
        <taxon>Bacteria</taxon>
        <taxon>Bacillati</taxon>
        <taxon>Bacillota</taxon>
        <taxon>Bacilli</taxon>
        <taxon>Bacillales</taxon>
        <taxon>Staphylococcaceae</taxon>
        <taxon>Salinicoccus</taxon>
    </lineage>
</organism>
<keyword evidence="2" id="KW-0813">Transport</keyword>
<keyword evidence="6 9" id="KW-1133">Transmembrane helix</keyword>
<dbReference type="Pfam" id="PF04290">
    <property type="entry name" value="DctQ"/>
    <property type="match status" value="1"/>
</dbReference>
<evidence type="ECO:0000256" key="2">
    <source>
        <dbReference type="ARBA" id="ARBA00022448"/>
    </source>
</evidence>
<sequence length="157" mass="18053">MKFAKVFFRLLEKVLSFLTIISFIGLVAVVLLQIGARFTTTSFIWTEETTRYLFLFTIAFGAGLGVIKNEYMGIDFILEIFSEKGRALYLRSTYVIMIITNGIIAYYGYEFILLGQGQDTSTLGFSMAYIHLSIFLMAFFIMIFYIEKLIDKDVNLQ</sequence>
<evidence type="ECO:0000256" key="4">
    <source>
        <dbReference type="ARBA" id="ARBA00022519"/>
    </source>
</evidence>
<feature type="transmembrane region" description="Helical" evidence="9">
    <location>
        <begin position="14"/>
        <end position="38"/>
    </location>
</feature>
<evidence type="ECO:0000256" key="6">
    <source>
        <dbReference type="ARBA" id="ARBA00022989"/>
    </source>
</evidence>
<comment type="caution">
    <text evidence="11">The sequence shown here is derived from an EMBL/GenBank/DDBJ whole genome shotgun (WGS) entry which is preliminary data.</text>
</comment>
<feature type="domain" description="Tripartite ATP-independent periplasmic transporters DctQ component" evidence="10">
    <location>
        <begin position="26"/>
        <end position="151"/>
    </location>
</feature>
<dbReference type="InterPro" id="IPR055348">
    <property type="entry name" value="DctQ"/>
</dbReference>
<name>A0A265E7N2_9STAP</name>
<keyword evidence="3" id="KW-1003">Cell membrane</keyword>
<evidence type="ECO:0000256" key="3">
    <source>
        <dbReference type="ARBA" id="ARBA00022475"/>
    </source>
</evidence>
<feature type="transmembrane region" description="Helical" evidence="9">
    <location>
        <begin position="128"/>
        <end position="146"/>
    </location>
</feature>
<evidence type="ECO:0000256" key="9">
    <source>
        <dbReference type="SAM" id="Phobius"/>
    </source>
</evidence>
<dbReference type="RefSeq" id="WP_094906181.1">
    <property type="nucleotide sequence ID" value="NZ_NPEZ01000002.1"/>
</dbReference>
<keyword evidence="4" id="KW-0997">Cell inner membrane</keyword>